<organism evidence="6 7">
    <name type="scientific">Paramicrosporidium saccamoebae</name>
    <dbReference type="NCBI Taxonomy" id="1246581"/>
    <lineage>
        <taxon>Eukaryota</taxon>
        <taxon>Fungi</taxon>
        <taxon>Fungi incertae sedis</taxon>
        <taxon>Cryptomycota</taxon>
        <taxon>Cryptomycota incertae sedis</taxon>
        <taxon>Paramicrosporidium</taxon>
    </lineage>
</organism>
<reference evidence="6 7" key="1">
    <citation type="submission" date="2016-10" db="EMBL/GenBank/DDBJ databases">
        <title>The genome of Paramicrosporidium saccamoebae is the missing link in understanding Cryptomycota and Microsporidia evolution.</title>
        <authorList>
            <person name="Quandt C.A."/>
            <person name="Beaudet D."/>
            <person name="Corsaro D."/>
            <person name="Michel R."/>
            <person name="Corradi N."/>
            <person name="James T."/>
        </authorList>
    </citation>
    <scope>NUCLEOTIDE SEQUENCE [LARGE SCALE GENOMIC DNA]</scope>
    <source>
        <strain evidence="6 7">KSL3</strain>
    </source>
</reference>
<keyword evidence="2" id="KW-0689">Ribosomal protein</keyword>
<evidence type="ECO:0000256" key="3">
    <source>
        <dbReference type="ARBA" id="ARBA00023274"/>
    </source>
</evidence>
<evidence type="ECO:0000256" key="1">
    <source>
        <dbReference type="ARBA" id="ARBA00006592"/>
    </source>
</evidence>
<dbReference type="PANTHER" id="PTHR11127:SF2">
    <property type="entry name" value="LARGE RIBOSOMAL SUBUNIT PROTEIN EL14"/>
    <property type="match status" value="1"/>
</dbReference>
<evidence type="ECO:0000313" key="7">
    <source>
        <dbReference type="Proteomes" id="UP000240830"/>
    </source>
</evidence>
<dbReference type="PROSITE" id="PS50800">
    <property type="entry name" value="SAP"/>
    <property type="match status" value="1"/>
</dbReference>
<keyword evidence="7" id="KW-1185">Reference proteome</keyword>
<proteinExistence type="inferred from homology"/>
<dbReference type="AlphaFoldDB" id="A0A2H9TNL8"/>
<evidence type="ECO:0000256" key="2">
    <source>
        <dbReference type="ARBA" id="ARBA00022980"/>
    </source>
</evidence>
<dbReference type="InterPro" id="IPR039660">
    <property type="entry name" value="Ribosomal_eL14"/>
</dbReference>
<comment type="caution">
    <text evidence="6">The sequence shown here is derived from an EMBL/GenBank/DDBJ whole genome shotgun (WGS) entry which is preliminary data.</text>
</comment>
<dbReference type="GO" id="GO:0022625">
    <property type="term" value="C:cytosolic large ribosomal subunit"/>
    <property type="evidence" value="ECO:0007669"/>
    <property type="project" value="TreeGrafter"/>
</dbReference>
<evidence type="ECO:0000256" key="4">
    <source>
        <dbReference type="SAM" id="MobiDB-lite"/>
    </source>
</evidence>
<keyword evidence="3" id="KW-0687">Ribonucleoprotein</keyword>
<dbReference type="GO" id="GO:0003723">
    <property type="term" value="F:RNA binding"/>
    <property type="evidence" value="ECO:0007669"/>
    <property type="project" value="InterPro"/>
</dbReference>
<dbReference type="Gene3D" id="2.30.30.30">
    <property type="match status" value="1"/>
</dbReference>
<feature type="non-terminal residue" evidence="6">
    <location>
        <position position="1"/>
    </location>
</feature>
<comment type="similarity">
    <text evidence="1">Belongs to the eukaryotic ribosomal protein eL14 family.</text>
</comment>
<dbReference type="InterPro" id="IPR003034">
    <property type="entry name" value="SAP_dom"/>
</dbReference>
<dbReference type="EMBL" id="MTSL01000065">
    <property type="protein sequence ID" value="PJF19358.1"/>
    <property type="molecule type" value="Genomic_DNA"/>
</dbReference>
<evidence type="ECO:0000259" key="5">
    <source>
        <dbReference type="PROSITE" id="PS50800"/>
    </source>
</evidence>
<feature type="compositionally biased region" description="Polar residues" evidence="4">
    <location>
        <begin position="495"/>
        <end position="506"/>
    </location>
</feature>
<protein>
    <recommendedName>
        <fullName evidence="5">SAP domain-containing protein</fullName>
    </recommendedName>
</protein>
<dbReference type="GO" id="GO:0003735">
    <property type="term" value="F:structural constituent of ribosome"/>
    <property type="evidence" value="ECO:0007669"/>
    <property type="project" value="InterPro"/>
</dbReference>
<feature type="region of interest" description="Disordered" evidence="4">
    <location>
        <begin position="165"/>
        <end position="195"/>
    </location>
</feature>
<evidence type="ECO:0000313" key="6">
    <source>
        <dbReference type="EMBL" id="PJF19358.1"/>
    </source>
</evidence>
<dbReference type="STRING" id="1246581.A0A2H9TNL8"/>
<dbReference type="CDD" id="cd23702">
    <property type="entry name" value="eL14"/>
    <property type="match status" value="1"/>
</dbReference>
<dbReference type="GO" id="GO:0006412">
    <property type="term" value="P:translation"/>
    <property type="evidence" value="ECO:0007669"/>
    <property type="project" value="InterPro"/>
</dbReference>
<feature type="compositionally biased region" description="Polar residues" evidence="4">
    <location>
        <begin position="172"/>
        <end position="185"/>
    </location>
</feature>
<dbReference type="InterPro" id="IPR014722">
    <property type="entry name" value="Rib_uL2_dom2"/>
</dbReference>
<feature type="domain" description="SAP" evidence="5">
    <location>
        <begin position="440"/>
        <end position="474"/>
    </location>
</feature>
<feature type="region of interest" description="Disordered" evidence="4">
    <location>
        <begin position="485"/>
        <end position="525"/>
    </location>
</feature>
<dbReference type="OrthoDB" id="1875589at2759"/>
<dbReference type="Proteomes" id="UP000240830">
    <property type="component" value="Unassembled WGS sequence"/>
</dbReference>
<dbReference type="InterPro" id="IPR002784">
    <property type="entry name" value="Ribosomal_eL14_dom"/>
</dbReference>
<dbReference type="Pfam" id="PF01929">
    <property type="entry name" value="Ribosomal_L14e"/>
    <property type="match status" value="1"/>
</dbReference>
<dbReference type="InterPro" id="IPR008991">
    <property type="entry name" value="Translation_prot_SH3-like_sf"/>
</dbReference>
<name>A0A2H9TNL8_9FUNG</name>
<accession>A0A2H9TNL8</accession>
<sequence>VFTKFVQVGRLALINYGEEKSKLAVIVEIVDHNRVIIDGPTTDVKRQVISIKRLSLTKFVVEDLPRGARTPTVRKFVEKSGLVAKFQESAAGQKIAKAAIRRNLTDFDPFQGSQGLSLYTILLEEIKVFCPTTSLQEPDDRFDDGQSAVLKVVQISETTIGMAPIGRHQQRTSRTQASKNMPHQQQENDPRHPTAAHMAPCRLPQTATHLTPSLNQPPQQYAMQPKMAYPYGGHGDLNQMGVSGPGHMMQAGHMMHPNAMGYQAPNSYPSPPQYNHPQLAGGMYQPQFPGYTQVSSMASPSMSSAVSFSPVGPNGSPNMSSAHFPDSPPLLDASQMLMSPSRFRKRRQLSPLISGYAELQSSPQMMMRRAALPKMPVSPGSYSMGNSPKSKPATLVLPCFFDQQNNLRTHGHGINGTSGYYEDSRRNARSFLLEADNIDEENITIVEIKQLLRRYCINATGKKIVLMDRIRKLQAYLNSQMEREAGALRPPAQMTAPNTSPVSDCTTPEAPAEKTNGETLTANVR</sequence>
<dbReference type="SUPFAM" id="SSF50104">
    <property type="entry name" value="Translation proteins SH3-like domain"/>
    <property type="match status" value="1"/>
</dbReference>
<dbReference type="PANTHER" id="PTHR11127">
    <property type="entry name" value="60S RIBOSOMAL PROTEIN L14"/>
    <property type="match status" value="1"/>
</dbReference>
<dbReference type="GO" id="GO:0042273">
    <property type="term" value="P:ribosomal large subunit biogenesis"/>
    <property type="evidence" value="ECO:0007669"/>
    <property type="project" value="TreeGrafter"/>
</dbReference>
<gene>
    <name evidence="6" type="ORF">PSACC_00873</name>
</gene>